<gene>
    <name evidence="1" type="ORF">JMJ77_009385</name>
</gene>
<dbReference type="Proteomes" id="UP000699042">
    <property type="component" value="Unassembled WGS sequence"/>
</dbReference>
<sequence>MLLAGRSGPDPERGKVLFHENLYVADRLGSVPSGILCRHSFWSLKITPGHMIKWHGSLPDHILKRRDEDITNWNQHLWISYFSLKGKVLSSYRDES</sequence>
<proteinExistence type="predicted"/>
<organism evidence="1 2">
    <name type="scientific">Colletotrichum scovillei</name>
    <dbReference type="NCBI Taxonomy" id="1209932"/>
    <lineage>
        <taxon>Eukaryota</taxon>
        <taxon>Fungi</taxon>
        <taxon>Dikarya</taxon>
        <taxon>Ascomycota</taxon>
        <taxon>Pezizomycotina</taxon>
        <taxon>Sordariomycetes</taxon>
        <taxon>Hypocreomycetidae</taxon>
        <taxon>Glomerellales</taxon>
        <taxon>Glomerellaceae</taxon>
        <taxon>Colletotrichum</taxon>
        <taxon>Colletotrichum acutatum species complex</taxon>
    </lineage>
</organism>
<dbReference type="AlphaFoldDB" id="A0A9P7QY58"/>
<reference evidence="1" key="1">
    <citation type="submission" date="2021-05" db="EMBL/GenBank/DDBJ databases">
        <title>Comparative genomics of three Colletotrichum scovillei strains and genetic complementation revealed genes involved fungal growth and virulence on chili pepper.</title>
        <authorList>
            <person name="Hsieh D.-K."/>
            <person name="Chuang S.-C."/>
            <person name="Chen C.-Y."/>
            <person name="Chao Y.-T."/>
            <person name="Lu M.-Y.J."/>
            <person name="Lee M.-H."/>
            <person name="Shih M.-C."/>
        </authorList>
    </citation>
    <scope>NUCLEOTIDE SEQUENCE</scope>
    <source>
        <strain evidence="1">Coll-153</strain>
    </source>
</reference>
<name>A0A9P7QY58_9PEZI</name>
<keyword evidence="2" id="KW-1185">Reference proteome</keyword>
<dbReference type="EMBL" id="JAESDN010000009">
    <property type="protein sequence ID" value="KAG7045302.1"/>
    <property type="molecule type" value="Genomic_DNA"/>
</dbReference>
<comment type="caution">
    <text evidence="1">The sequence shown here is derived from an EMBL/GenBank/DDBJ whole genome shotgun (WGS) entry which is preliminary data.</text>
</comment>
<accession>A0A9P7QY58</accession>
<evidence type="ECO:0000313" key="1">
    <source>
        <dbReference type="EMBL" id="KAG7045302.1"/>
    </source>
</evidence>
<protein>
    <submittedName>
        <fullName evidence="1">Uncharacterized protein</fullName>
    </submittedName>
</protein>
<evidence type="ECO:0000313" key="2">
    <source>
        <dbReference type="Proteomes" id="UP000699042"/>
    </source>
</evidence>